<feature type="transmembrane region" description="Helical" evidence="8">
    <location>
        <begin position="128"/>
        <end position="147"/>
    </location>
</feature>
<evidence type="ECO:0000256" key="5">
    <source>
        <dbReference type="ARBA" id="ARBA00022840"/>
    </source>
</evidence>
<keyword evidence="3 8" id="KW-0812">Transmembrane</keyword>
<comment type="caution">
    <text evidence="10">The sequence shown here is derived from an EMBL/GenBank/DDBJ whole genome shotgun (WGS) entry which is preliminary data.</text>
</comment>
<feature type="transmembrane region" description="Helical" evidence="8">
    <location>
        <begin position="378"/>
        <end position="404"/>
    </location>
</feature>
<feature type="transmembrane region" description="Helical" evidence="8">
    <location>
        <begin position="302"/>
        <end position="323"/>
    </location>
</feature>
<dbReference type="GO" id="GO:0005524">
    <property type="term" value="F:ATP binding"/>
    <property type="evidence" value="ECO:0007669"/>
    <property type="project" value="UniProtKB-KW"/>
</dbReference>
<dbReference type="PROSITE" id="PS50929">
    <property type="entry name" value="ABC_TM1F"/>
    <property type="match status" value="1"/>
</dbReference>
<evidence type="ECO:0000256" key="7">
    <source>
        <dbReference type="ARBA" id="ARBA00023136"/>
    </source>
</evidence>
<dbReference type="GO" id="GO:0016020">
    <property type="term" value="C:membrane"/>
    <property type="evidence" value="ECO:0007669"/>
    <property type="project" value="UniProtKB-SubCell"/>
</dbReference>
<reference evidence="10 11" key="1">
    <citation type="journal article" date="2023" name="PLoS ONE">
        <title>Cytospora paraplurivora sp. nov. isolated from orchards with fruit tree decline syndrome in Ontario, Canada.</title>
        <authorList>
            <person name="Ilyukhin E."/>
            <person name="Nguyen H.D.T."/>
            <person name="Castle A.J."/>
            <person name="Ellouze W."/>
        </authorList>
    </citation>
    <scope>NUCLEOTIDE SEQUENCE [LARGE SCALE GENOMIC DNA]</scope>
    <source>
        <strain evidence="10 11">FDS-564</strain>
    </source>
</reference>
<evidence type="ECO:0000256" key="1">
    <source>
        <dbReference type="ARBA" id="ARBA00004141"/>
    </source>
</evidence>
<feature type="transmembrane region" description="Helical" evidence="8">
    <location>
        <begin position="153"/>
        <end position="174"/>
    </location>
</feature>
<keyword evidence="7 8" id="KW-0472">Membrane</keyword>
<comment type="subcellular location">
    <subcellularLocation>
        <location evidence="1">Membrane</location>
        <topology evidence="1">Multi-pass membrane protein</topology>
    </subcellularLocation>
</comment>
<evidence type="ECO:0000256" key="2">
    <source>
        <dbReference type="ARBA" id="ARBA00022448"/>
    </source>
</evidence>
<dbReference type="PANTHER" id="PTHR24223">
    <property type="entry name" value="ATP-BINDING CASSETTE SUB-FAMILY C"/>
    <property type="match status" value="1"/>
</dbReference>
<evidence type="ECO:0000256" key="4">
    <source>
        <dbReference type="ARBA" id="ARBA00022741"/>
    </source>
</evidence>
<dbReference type="AlphaFoldDB" id="A0AAN9YDB5"/>
<keyword evidence="6 8" id="KW-1133">Transmembrane helix</keyword>
<dbReference type="GO" id="GO:0140359">
    <property type="term" value="F:ABC-type transporter activity"/>
    <property type="evidence" value="ECO:0007669"/>
    <property type="project" value="InterPro"/>
</dbReference>
<feature type="domain" description="ABC transmembrane type-1" evidence="9">
    <location>
        <begin position="271"/>
        <end position="455"/>
    </location>
</feature>
<protein>
    <recommendedName>
        <fullName evidence="9">ABC transmembrane type-1 domain-containing protein</fullName>
    </recommendedName>
</protein>
<feature type="transmembrane region" description="Helical" evidence="8">
    <location>
        <begin position="97"/>
        <end position="116"/>
    </location>
</feature>
<gene>
    <name evidence="10" type="ORF">SLS53_007186</name>
</gene>
<feature type="transmembrane region" description="Helical" evidence="8">
    <location>
        <begin position="28"/>
        <end position="50"/>
    </location>
</feature>
<keyword evidence="2" id="KW-0813">Transport</keyword>
<organism evidence="10 11">
    <name type="scientific">Cytospora paraplurivora</name>
    <dbReference type="NCBI Taxonomy" id="2898453"/>
    <lineage>
        <taxon>Eukaryota</taxon>
        <taxon>Fungi</taxon>
        <taxon>Dikarya</taxon>
        <taxon>Ascomycota</taxon>
        <taxon>Pezizomycotina</taxon>
        <taxon>Sordariomycetes</taxon>
        <taxon>Sordariomycetidae</taxon>
        <taxon>Diaporthales</taxon>
        <taxon>Cytosporaceae</taxon>
        <taxon>Cytospora</taxon>
    </lineage>
</organism>
<dbReference type="SUPFAM" id="SSF90123">
    <property type="entry name" value="ABC transporter transmembrane region"/>
    <property type="match status" value="1"/>
</dbReference>
<dbReference type="EMBL" id="JAJSPL020000035">
    <property type="protein sequence ID" value="KAK7736158.1"/>
    <property type="molecule type" value="Genomic_DNA"/>
</dbReference>
<evidence type="ECO:0000259" key="9">
    <source>
        <dbReference type="PROSITE" id="PS50929"/>
    </source>
</evidence>
<dbReference type="InterPro" id="IPR050173">
    <property type="entry name" value="ABC_transporter_C-like"/>
</dbReference>
<accession>A0AAN9YDB5</accession>
<evidence type="ECO:0000256" key="6">
    <source>
        <dbReference type="ARBA" id="ARBA00022989"/>
    </source>
</evidence>
<dbReference type="InterPro" id="IPR011527">
    <property type="entry name" value="ABC1_TM_dom"/>
</dbReference>
<dbReference type="PANTHER" id="PTHR24223:SF399">
    <property type="entry name" value="ABC TRANSPORTER ATNG"/>
    <property type="match status" value="1"/>
</dbReference>
<name>A0AAN9YDB5_9PEZI</name>
<dbReference type="Proteomes" id="UP001320245">
    <property type="component" value="Unassembled WGS sequence"/>
</dbReference>
<keyword evidence="11" id="KW-1185">Reference proteome</keyword>
<evidence type="ECO:0000256" key="8">
    <source>
        <dbReference type="SAM" id="Phobius"/>
    </source>
</evidence>
<proteinExistence type="predicted"/>
<dbReference type="InterPro" id="IPR056227">
    <property type="entry name" value="TMD0_ABC"/>
</dbReference>
<evidence type="ECO:0000256" key="3">
    <source>
        <dbReference type="ARBA" id="ARBA00022692"/>
    </source>
</evidence>
<dbReference type="Pfam" id="PF24357">
    <property type="entry name" value="TMD0_ABC"/>
    <property type="match status" value="1"/>
</dbReference>
<dbReference type="InterPro" id="IPR036640">
    <property type="entry name" value="ABC1_TM_sf"/>
</dbReference>
<feature type="transmembrane region" description="Helical" evidence="8">
    <location>
        <begin position="62"/>
        <end position="85"/>
    </location>
</feature>
<sequence length="455" mass="49431">MVNATTDLDAFGPQLPGSFDFTLYFEQAILSILPSALFLLIAPWRIAWLFRRQALVRSGWLLWAKLAVAAIQFALQVALLALWALPATQRTPARASLAAAVLALVDSVTIIGLVYAEHKGSIRPSKLLSIYLIASGLVDLAQARSLVSQRPLTLTPIAGVFITLLVTKFGLLLLEEVPKERYHDKEPEESTSGPINRSVFGWLIPLFYKGSRGILQVQDLGNIDRKFGSARLVSSLGAYWDRSRKSAKHCLLTSTLSAYRAGYLAPVIPRLCLAGFSFSQPFLVNRVTEFVGQPKDEQTNNIAGGLIGAALLVYLGLALTTTLRGGLVSLIFRKSLELDATAASKTNAVTLMSTDIDSIATGVKELHEIWASVLELGVAIYLLYLQIGAACFVVIIPAVVCSFVTERATDGIGPARMQWNEGVQERVSTTSSMLSQMKGIKMMGLTDYFASLLAH</sequence>
<keyword evidence="4" id="KW-0547">Nucleotide-binding</keyword>
<evidence type="ECO:0000313" key="11">
    <source>
        <dbReference type="Proteomes" id="UP001320245"/>
    </source>
</evidence>
<evidence type="ECO:0000313" key="10">
    <source>
        <dbReference type="EMBL" id="KAK7736158.1"/>
    </source>
</evidence>
<keyword evidence="5" id="KW-0067">ATP-binding</keyword>
<dbReference type="Gene3D" id="1.20.1560.10">
    <property type="entry name" value="ABC transporter type 1, transmembrane domain"/>
    <property type="match status" value="1"/>
</dbReference>